<evidence type="ECO:0000259" key="8">
    <source>
        <dbReference type="Pfam" id="PF00171"/>
    </source>
</evidence>
<evidence type="ECO:0000256" key="1">
    <source>
        <dbReference type="ARBA" id="ARBA00009986"/>
    </source>
</evidence>
<dbReference type="AlphaFoldDB" id="A0A3A8HYA0"/>
<dbReference type="InterPro" id="IPR016161">
    <property type="entry name" value="Ald_DH/histidinol_DH"/>
</dbReference>
<comment type="caution">
    <text evidence="9">The sequence shown here is derived from an EMBL/GenBank/DDBJ whole genome shotgun (WGS) entry which is preliminary data.</text>
</comment>
<name>A0A3A8HYA0_9BACT</name>
<dbReference type="GO" id="GO:0006081">
    <property type="term" value="P:aldehyde metabolic process"/>
    <property type="evidence" value="ECO:0007669"/>
    <property type="project" value="InterPro"/>
</dbReference>
<dbReference type="PROSITE" id="PS00070">
    <property type="entry name" value="ALDEHYDE_DEHYDR_CYS"/>
    <property type="match status" value="1"/>
</dbReference>
<feature type="active site" evidence="5 6">
    <location>
        <position position="221"/>
    </location>
</feature>
<proteinExistence type="inferred from homology"/>
<dbReference type="Proteomes" id="UP000268094">
    <property type="component" value="Unassembled WGS sequence"/>
</dbReference>
<dbReference type="PANTHER" id="PTHR43570">
    <property type="entry name" value="ALDEHYDE DEHYDROGENASE"/>
    <property type="match status" value="1"/>
</dbReference>
<dbReference type="GO" id="GO:0005737">
    <property type="term" value="C:cytoplasm"/>
    <property type="evidence" value="ECO:0007669"/>
    <property type="project" value="TreeGrafter"/>
</dbReference>
<dbReference type="InterPro" id="IPR016163">
    <property type="entry name" value="Ald_DH_C"/>
</dbReference>
<sequence length="479" mass="52265">MRVVSVEEALVPGHLQEVFDRLQARRWELAKTGPRERLARLEKLKALLLERREELADALHEDFHKPAAEVEATEILPVLLELAHVQKHLKAWMKPRKVGAPLLLAGTKSEVHPEPKGVVLILAPWNYPFHLLVSPLVAAVAAGNAVLCKPSEKTPGTARFLAQLLRDVFPADEVALVEGGPEVGEALLRLPFDHFFFTGGPRVGRRVMEAAARHLAGVTLELGGKSPVIVDASADVDTAAERIVWGKFLNAGQTCIAPDHVWVHASKEEALLAGLKAALERFYGKTEEARRATPDFCRMVDDGAFRRVCGLLDRTVAQGARVVAGGGVHAETRYIAPTVLADVTPEAPVMEEEIFGPVLPVLRFESLDEVVMQVRAGGKPLAMYVFSQDEATVERLLKETSAGGTVVNNVVLHNVNPHLPFGGIGQSGVGAYHGETGFKAFSHERAVVRQGRTAFTNLFFPPYRGKAQRLARLASKLFE</sequence>
<evidence type="ECO:0000313" key="10">
    <source>
        <dbReference type="Proteomes" id="UP000268094"/>
    </source>
</evidence>
<dbReference type="InterPro" id="IPR015590">
    <property type="entry name" value="Aldehyde_DH_dom"/>
</dbReference>
<comment type="similarity">
    <text evidence="1 4 7">Belongs to the aldehyde dehydrogenase family.</text>
</comment>
<keyword evidence="2 4" id="KW-0560">Oxidoreductase</keyword>
<evidence type="ECO:0000256" key="2">
    <source>
        <dbReference type="ARBA" id="ARBA00023002"/>
    </source>
</evidence>
<dbReference type="FunFam" id="3.40.605.10:FF:000004">
    <property type="entry name" value="Aldehyde dehydrogenase"/>
    <property type="match status" value="1"/>
</dbReference>
<dbReference type="InterPro" id="IPR029510">
    <property type="entry name" value="Ald_DH_CS_GLU"/>
</dbReference>
<dbReference type="OrthoDB" id="9762436at2"/>
<keyword evidence="3" id="KW-0520">NAD</keyword>
<dbReference type="InterPro" id="IPR016162">
    <property type="entry name" value="Ald_DH_N"/>
</dbReference>
<dbReference type="InterPro" id="IPR016160">
    <property type="entry name" value="Ald_DH_CS_CYS"/>
</dbReference>
<dbReference type="RefSeq" id="WP_120545677.1">
    <property type="nucleotide sequence ID" value="NZ_RAVZ01000531.1"/>
</dbReference>
<dbReference type="Gene3D" id="3.40.605.10">
    <property type="entry name" value="Aldehyde Dehydrogenase, Chain A, domain 1"/>
    <property type="match status" value="1"/>
</dbReference>
<dbReference type="Gene3D" id="3.40.309.10">
    <property type="entry name" value="Aldehyde Dehydrogenase, Chain A, domain 2"/>
    <property type="match status" value="1"/>
</dbReference>
<evidence type="ECO:0000256" key="4">
    <source>
        <dbReference type="PIRNR" id="PIRNR036492"/>
    </source>
</evidence>
<accession>A0A3A8HYA0</accession>
<keyword evidence="10" id="KW-1185">Reference proteome</keyword>
<evidence type="ECO:0000256" key="6">
    <source>
        <dbReference type="PROSITE-ProRule" id="PRU10007"/>
    </source>
</evidence>
<evidence type="ECO:0000256" key="7">
    <source>
        <dbReference type="RuleBase" id="RU003345"/>
    </source>
</evidence>
<dbReference type="EMBL" id="RAVZ01000531">
    <property type="protein sequence ID" value="RKG70901.1"/>
    <property type="molecule type" value="Genomic_DNA"/>
</dbReference>
<reference evidence="10" key="1">
    <citation type="submission" date="2018-09" db="EMBL/GenBank/DDBJ databases">
        <authorList>
            <person name="Livingstone P.G."/>
            <person name="Whitworth D.E."/>
        </authorList>
    </citation>
    <scope>NUCLEOTIDE SEQUENCE [LARGE SCALE GENOMIC DNA]</scope>
    <source>
        <strain evidence="10">CA054A</strain>
    </source>
</reference>
<dbReference type="Pfam" id="PF00171">
    <property type="entry name" value="Aldedh"/>
    <property type="match status" value="1"/>
</dbReference>
<evidence type="ECO:0000256" key="5">
    <source>
        <dbReference type="PIRSR" id="PIRSR036492-1"/>
    </source>
</evidence>
<dbReference type="SUPFAM" id="SSF53720">
    <property type="entry name" value="ALDH-like"/>
    <property type="match status" value="1"/>
</dbReference>
<organism evidence="9 10">
    <name type="scientific">Corallococcus terminator</name>
    <dbReference type="NCBI Taxonomy" id="2316733"/>
    <lineage>
        <taxon>Bacteria</taxon>
        <taxon>Pseudomonadati</taxon>
        <taxon>Myxococcota</taxon>
        <taxon>Myxococcia</taxon>
        <taxon>Myxococcales</taxon>
        <taxon>Cystobacterineae</taxon>
        <taxon>Myxococcaceae</taxon>
        <taxon>Corallococcus</taxon>
    </lineage>
</organism>
<dbReference type="PIRSF" id="PIRSF036492">
    <property type="entry name" value="ALDH"/>
    <property type="match status" value="1"/>
</dbReference>
<feature type="active site" evidence="5">
    <location>
        <position position="255"/>
    </location>
</feature>
<evidence type="ECO:0000256" key="3">
    <source>
        <dbReference type="ARBA" id="ARBA00023027"/>
    </source>
</evidence>
<feature type="domain" description="Aldehyde dehydrogenase" evidence="8">
    <location>
        <begin position="28"/>
        <end position="446"/>
    </location>
</feature>
<dbReference type="PANTHER" id="PTHR43570:SF20">
    <property type="entry name" value="ALDEHYDE DEHYDROGENASE ALDX-RELATED"/>
    <property type="match status" value="1"/>
</dbReference>
<gene>
    <name evidence="9" type="ORF">D7V88_39505</name>
</gene>
<evidence type="ECO:0000313" key="9">
    <source>
        <dbReference type="EMBL" id="RKG70901.1"/>
    </source>
</evidence>
<dbReference type="PROSITE" id="PS00687">
    <property type="entry name" value="ALDEHYDE_DEHYDR_GLU"/>
    <property type="match status" value="1"/>
</dbReference>
<dbReference type="GO" id="GO:0004029">
    <property type="term" value="F:aldehyde dehydrogenase (NAD+) activity"/>
    <property type="evidence" value="ECO:0007669"/>
    <property type="project" value="TreeGrafter"/>
</dbReference>
<protein>
    <recommendedName>
        <fullName evidence="4">Aldehyde dehydrogenase</fullName>
    </recommendedName>
</protein>
<dbReference type="FunFam" id="3.40.309.10:FF:000003">
    <property type="entry name" value="Aldehyde dehydrogenase"/>
    <property type="match status" value="1"/>
</dbReference>
<dbReference type="InterPro" id="IPR012394">
    <property type="entry name" value="Aldehyde_DH_NAD(P)"/>
</dbReference>